<evidence type="ECO:0000313" key="8">
    <source>
        <dbReference type="EMBL" id="KRM54755.1"/>
    </source>
</evidence>
<dbReference type="GO" id="GO:0008930">
    <property type="term" value="F:methylthioadenosine nucleosidase activity"/>
    <property type="evidence" value="ECO:0007669"/>
    <property type="project" value="InterPro"/>
</dbReference>
<comment type="catalytic activity">
    <reaction evidence="6">
        <text>5'-deoxyadenosine + H2O = 5-deoxy-D-ribose + adenine</text>
        <dbReference type="Rhea" id="RHEA:29859"/>
        <dbReference type="ChEBI" id="CHEBI:15377"/>
        <dbReference type="ChEBI" id="CHEBI:16708"/>
        <dbReference type="ChEBI" id="CHEBI:17319"/>
        <dbReference type="ChEBI" id="CHEBI:149540"/>
        <dbReference type="EC" id="3.2.2.9"/>
    </reaction>
    <physiologicalReaction direction="left-to-right" evidence="6">
        <dbReference type="Rhea" id="RHEA:29860"/>
    </physiologicalReaction>
</comment>
<dbReference type="Pfam" id="PF01048">
    <property type="entry name" value="PNP_UDP_1"/>
    <property type="match status" value="1"/>
</dbReference>
<evidence type="ECO:0000256" key="3">
    <source>
        <dbReference type="ARBA" id="ARBA00022605"/>
    </source>
</evidence>
<dbReference type="UniPathway" id="UPA00904">
    <property type="reaction ID" value="UER00871"/>
</dbReference>
<keyword evidence="5" id="KW-0486">Methionine biosynthesis</keyword>
<evidence type="ECO:0000259" key="7">
    <source>
        <dbReference type="Pfam" id="PF01048"/>
    </source>
</evidence>
<dbReference type="FunFam" id="3.40.50.1580:FF:000001">
    <property type="entry name" value="MTA/SAH nucleosidase family protein"/>
    <property type="match status" value="1"/>
</dbReference>
<dbReference type="PATRIC" id="fig|1291052.5.peg.2233"/>
<comment type="pathway">
    <text evidence="1">Amino-acid biosynthesis; L-methionine biosynthesis via salvage pathway; S-methyl-5-thio-alpha-D-ribose 1-phosphate from S-methyl-5'-thioadenosine (hydrolase route): step 1/2.</text>
</comment>
<dbReference type="SUPFAM" id="SSF53167">
    <property type="entry name" value="Purine and uridine phosphorylases"/>
    <property type="match status" value="1"/>
</dbReference>
<dbReference type="EMBL" id="AYYO01000044">
    <property type="protein sequence ID" value="KRM54755.1"/>
    <property type="molecule type" value="Genomic_DNA"/>
</dbReference>
<feature type="domain" description="Nucleoside phosphorylase" evidence="7">
    <location>
        <begin position="5"/>
        <end position="230"/>
    </location>
</feature>
<keyword evidence="3" id="KW-0028">Amino-acid biosynthesis</keyword>
<sequence length="232" mass="24546">MYEMTIGVVCAMEEEIRELLAVLDERQETVIAGQPYYSGKIEGVDVALVQCGIGKVQAGMNTAVLLERFKPDVVINTGSAGGIGDGLKVGDVVISSGVAYHDVNSTAFGYKPGQLPDQPQIFKADEEYVGKIQQAAAATNLTTHVGLIVTGDQFISSTPAIEKIKSIYSDALASEMEGGAIGQVATQFKTPFVVIRAMSDTGDENASVSFDEFIVEAGKRSAAMLLAFLKAL</sequence>
<dbReference type="GO" id="GO:0005829">
    <property type="term" value="C:cytosol"/>
    <property type="evidence" value="ECO:0007669"/>
    <property type="project" value="TreeGrafter"/>
</dbReference>
<evidence type="ECO:0000256" key="6">
    <source>
        <dbReference type="ARBA" id="ARBA00050313"/>
    </source>
</evidence>
<evidence type="ECO:0000256" key="5">
    <source>
        <dbReference type="ARBA" id="ARBA00023167"/>
    </source>
</evidence>
<dbReference type="GO" id="GO:0019284">
    <property type="term" value="P:L-methionine salvage from S-adenosylmethionine"/>
    <property type="evidence" value="ECO:0007669"/>
    <property type="project" value="TreeGrafter"/>
</dbReference>
<dbReference type="NCBIfam" id="TIGR01704">
    <property type="entry name" value="MTA_SAH-Nsdase"/>
    <property type="match status" value="1"/>
</dbReference>
<evidence type="ECO:0000256" key="2">
    <source>
        <dbReference type="ARBA" id="ARBA00011974"/>
    </source>
</evidence>
<dbReference type="CDD" id="cd09008">
    <property type="entry name" value="MTAN"/>
    <property type="match status" value="1"/>
</dbReference>
<organism evidence="8 9">
    <name type="scientific">Lacticaseibacillus sharpeae JCM 1186 = DSM 20505</name>
    <dbReference type="NCBI Taxonomy" id="1291052"/>
    <lineage>
        <taxon>Bacteria</taxon>
        <taxon>Bacillati</taxon>
        <taxon>Bacillota</taxon>
        <taxon>Bacilli</taxon>
        <taxon>Lactobacillales</taxon>
        <taxon>Lactobacillaceae</taxon>
        <taxon>Lacticaseibacillus</taxon>
    </lineage>
</organism>
<dbReference type="InterPro" id="IPR000845">
    <property type="entry name" value="Nucleoside_phosphorylase_d"/>
</dbReference>
<reference evidence="8 9" key="1">
    <citation type="journal article" date="2015" name="Genome Announc.">
        <title>Expanding the biotechnology potential of lactobacilli through comparative genomics of 213 strains and associated genera.</title>
        <authorList>
            <person name="Sun Z."/>
            <person name="Harris H.M."/>
            <person name="McCann A."/>
            <person name="Guo C."/>
            <person name="Argimon S."/>
            <person name="Zhang W."/>
            <person name="Yang X."/>
            <person name="Jeffery I.B."/>
            <person name="Cooney J.C."/>
            <person name="Kagawa T.F."/>
            <person name="Liu W."/>
            <person name="Song Y."/>
            <person name="Salvetti E."/>
            <person name="Wrobel A."/>
            <person name="Rasinkangas P."/>
            <person name="Parkhill J."/>
            <person name="Rea M.C."/>
            <person name="O'Sullivan O."/>
            <person name="Ritari J."/>
            <person name="Douillard F.P."/>
            <person name="Paul Ross R."/>
            <person name="Yang R."/>
            <person name="Briner A.E."/>
            <person name="Felis G.E."/>
            <person name="de Vos W.M."/>
            <person name="Barrangou R."/>
            <person name="Klaenhammer T.R."/>
            <person name="Caufield P.W."/>
            <person name="Cui Y."/>
            <person name="Zhang H."/>
            <person name="O'Toole P.W."/>
        </authorList>
    </citation>
    <scope>NUCLEOTIDE SEQUENCE [LARGE SCALE GENOMIC DNA]</scope>
    <source>
        <strain evidence="8 9">DSM 20505</strain>
    </source>
</reference>
<dbReference type="PANTHER" id="PTHR46832">
    <property type="entry name" value="5'-METHYLTHIOADENOSINE/S-ADENOSYLHOMOCYSTEINE NUCLEOSIDASE"/>
    <property type="match status" value="1"/>
</dbReference>
<proteinExistence type="predicted"/>
<evidence type="ECO:0000256" key="1">
    <source>
        <dbReference type="ARBA" id="ARBA00004945"/>
    </source>
</evidence>
<keyword evidence="9" id="KW-1185">Reference proteome</keyword>
<keyword evidence="4" id="KW-0378">Hydrolase</keyword>
<dbReference type="Gene3D" id="3.40.50.1580">
    <property type="entry name" value="Nucleoside phosphorylase domain"/>
    <property type="match status" value="1"/>
</dbReference>
<dbReference type="AlphaFoldDB" id="A0A0R1ZUU1"/>
<dbReference type="STRING" id="1291052.FC18_GL002169"/>
<evidence type="ECO:0000256" key="4">
    <source>
        <dbReference type="ARBA" id="ARBA00022801"/>
    </source>
</evidence>
<dbReference type="GO" id="GO:0009164">
    <property type="term" value="P:nucleoside catabolic process"/>
    <property type="evidence" value="ECO:0007669"/>
    <property type="project" value="InterPro"/>
</dbReference>
<dbReference type="EC" id="3.2.2.9" evidence="2"/>
<evidence type="ECO:0000313" key="9">
    <source>
        <dbReference type="Proteomes" id="UP000051679"/>
    </source>
</evidence>
<dbReference type="PANTHER" id="PTHR46832:SF1">
    <property type="entry name" value="5'-METHYLTHIOADENOSINE_S-ADENOSYLHOMOCYSTEINE NUCLEOSIDASE"/>
    <property type="match status" value="1"/>
</dbReference>
<accession>A0A0R1ZUU1</accession>
<name>A0A0R1ZUU1_9LACO</name>
<dbReference type="Proteomes" id="UP000051679">
    <property type="component" value="Unassembled WGS sequence"/>
</dbReference>
<dbReference type="InterPro" id="IPR035994">
    <property type="entry name" value="Nucleoside_phosphorylase_sf"/>
</dbReference>
<comment type="caution">
    <text evidence="8">The sequence shown here is derived from an EMBL/GenBank/DDBJ whole genome shotgun (WGS) entry which is preliminary data.</text>
</comment>
<protein>
    <recommendedName>
        <fullName evidence="2">adenosylhomocysteine nucleosidase</fullName>
        <ecNumber evidence="2">3.2.2.9</ecNumber>
    </recommendedName>
</protein>
<dbReference type="InterPro" id="IPR010049">
    <property type="entry name" value="MTA_SAH_Nsdase"/>
</dbReference>
<dbReference type="GO" id="GO:0019509">
    <property type="term" value="P:L-methionine salvage from methylthioadenosine"/>
    <property type="evidence" value="ECO:0007669"/>
    <property type="project" value="UniProtKB-UniPathway"/>
</dbReference>
<dbReference type="GO" id="GO:0008782">
    <property type="term" value="F:adenosylhomocysteine nucleosidase activity"/>
    <property type="evidence" value="ECO:0007669"/>
    <property type="project" value="UniProtKB-EC"/>
</dbReference>
<dbReference type="NCBIfam" id="NF004079">
    <property type="entry name" value="PRK05584.1"/>
    <property type="match status" value="1"/>
</dbReference>
<gene>
    <name evidence="8" type="ORF">FC18_GL002169</name>
</gene>